<proteinExistence type="predicted"/>
<keyword evidence="3" id="KW-1185">Reference proteome</keyword>
<sequence>MKIRLIVASMLSICLIAAQVQASPASRPEFWSALDRNGTLSAGWVQVLPILASACNLRLDSRELNQKLFDLSLDDGNESYTAHLYTTLYRIEQHRATNQFVQAWTTMFNGKQKEACETAEALWGNSGRQFAGILKRDAQVDITGTIPSKPAVSCQ</sequence>
<dbReference type="Proteomes" id="UP001165667">
    <property type="component" value="Unassembled WGS sequence"/>
</dbReference>
<organism evidence="2 3">
    <name type="scientific">Lichenifustis flavocetrariae</name>
    <dbReference type="NCBI Taxonomy" id="2949735"/>
    <lineage>
        <taxon>Bacteria</taxon>
        <taxon>Pseudomonadati</taxon>
        <taxon>Pseudomonadota</taxon>
        <taxon>Alphaproteobacteria</taxon>
        <taxon>Hyphomicrobiales</taxon>
        <taxon>Lichenihabitantaceae</taxon>
        <taxon>Lichenifustis</taxon>
    </lineage>
</organism>
<dbReference type="EMBL" id="JAMOIM010000049">
    <property type="protein sequence ID" value="MCW6512411.1"/>
    <property type="molecule type" value="Genomic_DNA"/>
</dbReference>
<keyword evidence="1" id="KW-0732">Signal</keyword>
<feature type="chain" id="PRO_5041438976" evidence="1">
    <location>
        <begin position="23"/>
        <end position="155"/>
    </location>
</feature>
<dbReference type="RefSeq" id="WP_282588787.1">
    <property type="nucleotide sequence ID" value="NZ_JAMOIM010000049.1"/>
</dbReference>
<evidence type="ECO:0000256" key="1">
    <source>
        <dbReference type="SAM" id="SignalP"/>
    </source>
</evidence>
<accession>A0AA41Z1B8</accession>
<protein>
    <submittedName>
        <fullName evidence="2">Uncharacterized protein</fullName>
    </submittedName>
</protein>
<comment type="caution">
    <text evidence="2">The sequence shown here is derived from an EMBL/GenBank/DDBJ whole genome shotgun (WGS) entry which is preliminary data.</text>
</comment>
<dbReference type="AlphaFoldDB" id="A0AA41Z1B8"/>
<evidence type="ECO:0000313" key="2">
    <source>
        <dbReference type="EMBL" id="MCW6512411.1"/>
    </source>
</evidence>
<evidence type="ECO:0000313" key="3">
    <source>
        <dbReference type="Proteomes" id="UP001165667"/>
    </source>
</evidence>
<gene>
    <name evidence="2" type="ORF">M8523_31330</name>
</gene>
<feature type="signal peptide" evidence="1">
    <location>
        <begin position="1"/>
        <end position="22"/>
    </location>
</feature>
<name>A0AA41Z1B8_9HYPH</name>
<reference evidence="2" key="1">
    <citation type="submission" date="2022-05" db="EMBL/GenBank/DDBJ databases">
        <authorList>
            <person name="Pankratov T."/>
        </authorList>
    </citation>
    <scope>NUCLEOTIDE SEQUENCE</scope>
    <source>
        <strain evidence="2">BP6-180914</strain>
    </source>
</reference>